<gene>
    <name evidence="1" type="ORF">HB13667_29100</name>
</gene>
<sequence>MKVKDLVEQLQKLDQNLNVYVTCDDPEVTGPDYFVRPFFIQDVGVVEVELTRDENRRPEIAATAAGDGQKCALLEITGQF</sequence>
<organism evidence="1 2">
    <name type="scientific">Pseudomonas putida</name>
    <name type="common">Arthrobacter siderocapsulatus</name>
    <dbReference type="NCBI Taxonomy" id="303"/>
    <lineage>
        <taxon>Bacteria</taxon>
        <taxon>Pseudomonadati</taxon>
        <taxon>Pseudomonadota</taxon>
        <taxon>Gammaproteobacteria</taxon>
        <taxon>Pseudomonadales</taxon>
        <taxon>Pseudomonadaceae</taxon>
        <taxon>Pseudomonas</taxon>
    </lineage>
</organism>
<dbReference type="RefSeq" id="WP_054573886.1">
    <property type="nucleotide sequence ID" value="NZ_LKKS01000149.1"/>
</dbReference>
<dbReference type="Proteomes" id="UP000050437">
    <property type="component" value="Unassembled WGS sequence"/>
</dbReference>
<evidence type="ECO:0000313" key="2">
    <source>
        <dbReference type="Proteomes" id="UP000050437"/>
    </source>
</evidence>
<name>A0A0P7CNH5_PSEPU</name>
<accession>A0A0P7CNH5</accession>
<protein>
    <submittedName>
        <fullName evidence="1">Uncharacterized protein</fullName>
    </submittedName>
</protein>
<evidence type="ECO:0000313" key="1">
    <source>
        <dbReference type="EMBL" id="KPM57834.1"/>
    </source>
</evidence>
<dbReference type="EMBL" id="LKKS01000149">
    <property type="protein sequence ID" value="KPM57834.1"/>
    <property type="molecule type" value="Genomic_DNA"/>
</dbReference>
<proteinExistence type="predicted"/>
<dbReference type="AlphaFoldDB" id="A0A0P7CNH5"/>
<reference evidence="1 2" key="1">
    <citation type="submission" date="2015-10" db="EMBL/GenBank/DDBJ databases">
        <title>Pseudomonas putida clinical strains.</title>
        <authorList>
            <person name="Molina L."/>
            <person name="Udaondo Z."/>
        </authorList>
    </citation>
    <scope>NUCLEOTIDE SEQUENCE [LARGE SCALE GENOMIC DNA]</scope>
    <source>
        <strain evidence="1 2">HB13667</strain>
    </source>
</reference>
<comment type="caution">
    <text evidence="1">The sequence shown here is derived from an EMBL/GenBank/DDBJ whole genome shotgun (WGS) entry which is preliminary data.</text>
</comment>